<dbReference type="STRING" id="1476583.DEIPH_ctg055orf0007"/>
<evidence type="ECO:0000313" key="1">
    <source>
        <dbReference type="EMBL" id="EYB66979.1"/>
    </source>
</evidence>
<dbReference type="EMBL" id="JHAC01000053">
    <property type="protein sequence ID" value="EYB66979.1"/>
    <property type="molecule type" value="Genomic_DNA"/>
</dbReference>
<protein>
    <submittedName>
        <fullName evidence="1">Uncharacterized protein</fullName>
    </submittedName>
</protein>
<dbReference type="PATRIC" id="fig|1476583.3.peg.2977"/>
<dbReference type="AlphaFoldDB" id="A0A016QMI3"/>
<dbReference type="RefSeq" id="WP_034359592.1">
    <property type="nucleotide sequence ID" value="NZ_JHAC01000053.1"/>
</dbReference>
<name>A0A016QMI3_9DEIO</name>
<accession>A0A016QMI3</accession>
<dbReference type="OrthoDB" id="72622at2"/>
<evidence type="ECO:0000313" key="2">
    <source>
        <dbReference type="Proteomes" id="UP000020492"/>
    </source>
</evidence>
<reference evidence="1 2" key="1">
    <citation type="submission" date="2014-03" db="EMBL/GenBank/DDBJ databases">
        <title>Draft genome sequence of Deinococcus phoenicis 1P10ME.</title>
        <authorList>
            <person name="Stepanov V.G."/>
            <person name="Vaishampayan P."/>
            <person name="Venkateswaran K."/>
            <person name="Fox G.E."/>
        </authorList>
    </citation>
    <scope>NUCLEOTIDE SEQUENCE [LARGE SCALE GENOMIC DNA]</scope>
    <source>
        <strain evidence="1 2">1P10ME</strain>
    </source>
</reference>
<proteinExistence type="predicted"/>
<gene>
    <name evidence="1" type="ORF">DEIPH_ctg055orf0007</name>
</gene>
<organism evidence="1 2">
    <name type="scientific">Deinococcus phoenicis</name>
    <dbReference type="NCBI Taxonomy" id="1476583"/>
    <lineage>
        <taxon>Bacteria</taxon>
        <taxon>Thermotogati</taxon>
        <taxon>Deinococcota</taxon>
        <taxon>Deinococci</taxon>
        <taxon>Deinococcales</taxon>
        <taxon>Deinococcaceae</taxon>
        <taxon>Deinococcus</taxon>
    </lineage>
</organism>
<keyword evidence="2" id="KW-1185">Reference proteome</keyword>
<sequence length="65" mass="6886">MNDALALYLARQARSLGLDALNVEDADPETLRTFARAALHELAALGLVAGETEVGCWAVPRSPGH</sequence>
<dbReference type="Proteomes" id="UP000020492">
    <property type="component" value="Unassembled WGS sequence"/>
</dbReference>
<comment type="caution">
    <text evidence="1">The sequence shown here is derived from an EMBL/GenBank/DDBJ whole genome shotgun (WGS) entry which is preliminary data.</text>
</comment>